<reference evidence="10 11" key="1">
    <citation type="journal article" date="2021" name="J. Hered.">
        <title>A chromosome-level genome assembly of the parasitoid wasp, Cotesia glomerata (Hymenoptera: Braconidae).</title>
        <authorList>
            <person name="Pinto B.J."/>
            <person name="Weis J.J."/>
            <person name="Gamble T."/>
            <person name="Ode P.J."/>
            <person name="Paul R."/>
            <person name="Zaspel J.M."/>
        </authorList>
    </citation>
    <scope>NUCLEOTIDE SEQUENCE [LARGE SCALE GENOMIC DNA]</scope>
    <source>
        <strain evidence="10">CgM1</strain>
    </source>
</reference>
<evidence type="ECO:0000313" key="10">
    <source>
        <dbReference type="EMBL" id="KAH0552341.1"/>
    </source>
</evidence>
<gene>
    <name evidence="10" type="ORF">KQX54_008869</name>
</gene>
<name>A0AAV7IK34_COTGL</name>
<dbReference type="FunFam" id="2.10.110.10:FF:000054">
    <property type="entry name" value="Cysteine-rich protein 1"/>
    <property type="match status" value="1"/>
</dbReference>
<comment type="caution">
    <text evidence="10">The sequence shown here is derived from an EMBL/GenBank/DDBJ whole genome shotgun (WGS) entry which is preliminary data.</text>
</comment>
<evidence type="ECO:0000259" key="9">
    <source>
        <dbReference type="PROSITE" id="PS50023"/>
    </source>
</evidence>
<keyword evidence="11" id="KW-1185">Reference proteome</keyword>
<evidence type="ECO:0000256" key="8">
    <source>
        <dbReference type="PROSITE-ProRule" id="PRU00125"/>
    </source>
</evidence>
<keyword evidence="1" id="KW-0488">Methylation</keyword>
<accession>A0AAV7IK34</accession>
<keyword evidence="4" id="KW-0007">Acetylation</keyword>
<protein>
    <recommendedName>
        <fullName evidence="7">Cysteine-rich protein 1</fullName>
    </recommendedName>
</protein>
<dbReference type="InterPro" id="IPR001781">
    <property type="entry name" value="Znf_LIM"/>
</dbReference>
<keyword evidence="2 8" id="KW-0479">Metal-binding</keyword>
<feature type="domain" description="LIM zinc-binding" evidence="9">
    <location>
        <begin position="37"/>
        <end position="102"/>
    </location>
</feature>
<proteinExistence type="predicted"/>
<dbReference type="Gene3D" id="2.10.110.10">
    <property type="entry name" value="Cysteine Rich Protein"/>
    <property type="match status" value="1"/>
</dbReference>
<dbReference type="PROSITE" id="PS50023">
    <property type="entry name" value="LIM_DOMAIN_2"/>
    <property type="match status" value="1"/>
</dbReference>
<organism evidence="10 11">
    <name type="scientific">Cotesia glomerata</name>
    <name type="common">Lepidopteran parasitic wasp</name>
    <name type="synonym">Apanteles glomeratus</name>
    <dbReference type="NCBI Taxonomy" id="32391"/>
    <lineage>
        <taxon>Eukaryota</taxon>
        <taxon>Metazoa</taxon>
        <taxon>Ecdysozoa</taxon>
        <taxon>Arthropoda</taxon>
        <taxon>Hexapoda</taxon>
        <taxon>Insecta</taxon>
        <taxon>Pterygota</taxon>
        <taxon>Neoptera</taxon>
        <taxon>Endopterygota</taxon>
        <taxon>Hymenoptera</taxon>
        <taxon>Apocrita</taxon>
        <taxon>Ichneumonoidea</taxon>
        <taxon>Braconidae</taxon>
        <taxon>Microgastrinae</taxon>
        <taxon>Cotesia</taxon>
    </lineage>
</organism>
<dbReference type="AlphaFoldDB" id="A0AAV7IK34"/>
<evidence type="ECO:0000256" key="1">
    <source>
        <dbReference type="ARBA" id="ARBA00022481"/>
    </source>
</evidence>
<evidence type="ECO:0000313" key="11">
    <source>
        <dbReference type="Proteomes" id="UP000826195"/>
    </source>
</evidence>
<evidence type="ECO:0000256" key="3">
    <source>
        <dbReference type="ARBA" id="ARBA00022833"/>
    </source>
</evidence>
<comment type="function">
    <text evidence="6">Seems to have a role in zinc absorption and may function as an intracellular zinc transport protein.</text>
</comment>
<evidence type="ECO:0000256" key="7">
    <source>
        <dbReference type="ARBA" id="ARBA00072537"/>
    </source>
</evidence>
<dbReference type="SUPFAM" id="SSF57716">
    <property type="entry name" value="Glucocorticoid receptor-like (DNA-binding domain)"/>
    <property type="match status" value="1"/>
</dbReference>
<dbReference type="Proteomes" id="UP000826195">
    <property type="component" value="Unassembled WGS sequence"/>
</dbReference>
<dbReference type="GO" id="GO:0046872">
    <property type="term" value="F:metal ion binding"/>
    <property type="evidence" value="ECO:0007669"/>
    <property type="project" value="UniProtKB-KW"/>
</dbReference>
<dbReference type="SMART" id="SM00132">
    <property type="entry name" value="LIM"/>
    <property type="match status" value="1"/>
</dbReference>
<keyword evidence="3 8" id="KW-0862">Zinc</keyword>
<evidence type="ECO:0000256" key="2">
    <source>
        <dbReference type="ARBA" id="ARBA00022723"/>
    </source>
</evidence>
<evidence type="ECO:0000256" key="4">
    <source>
        <dbReference type="ARBA" id="ARBA00022990"/>
    </source>
</evidence>
<sequence length="115" mass="13369">MGIYYFLTRQIIASTPQILMGIVIQINNYEIANGSTFTWQHCYRRILMTPSKAERKTSMGKDWHLSCFRCEKCNKTLEAGKYFEHGGKPYCEKPCYSALFGPEGFRYGSIDCYKH</sequence>
<evidence type="ECO:0000256" key="6">
    <source>
        <dbReference type="ARBA" id="ARBA00055254"/>
    </source>
</evidence>
<dbReference type="PANTHER" id="PTHR46074">
    <property type="entry name" value="CYSTEINE-RICH PROTEIN CRIP FAMILY MEMBER"/>
    <property type="match status" value="1"/>
</dbReference>
<dbReference type="EMBL" id="JAHXZJ010001492">
    <property type="protein sequence ID" value="KAH0552341.1"/>
    <property type="molecule type" value="Genomic_DNA"/>
</dbReference>
<dbReference type="PANTHER" id="PTHR46074:SF5">
    <property type="entry name" value="LIM DOMAIN-CONTAINING PROTEIN C"/>
    <property type="match status" value="1"/>
</dbReference>
<keyword evidence="5 8" id="KW-0440">LIM domain</keyword>
<dbReference type="Pfam" id="PF00412">
    <property type="entry name" value="LIM"/>
    <property type="match status" value="1"/>
</dbReference>
<evidence type="ECO:0000256" key="5">
    <source>
        <dbReference type="ARBA" id="ARBA00023038"/>
    </source>
</evidence>